<evidence type="ECO:0000313" key="8">
    <source>
        <dbReference type="Proteomes" id="UP000245631"/>
    </source>
</evidence>
<dbReference type="RefSeq" id="WP_109672041.1">
    <property type="nucleotide sequence ID" value="NZ_QGGH01000021.1"/>
</dbReference>
<dbReference type="Gene3D" id="1.10.10.60">
    <property type="entry name" value="Homeodomain-like"/>
    <property type="match status" value="1"/>
</dbReference>
<evidence type="ECO:0000256" key="5">
    <source>
        <dbReference type="SAM" id="MobiDB-lite"/>
    </source>
</evidence>
<keyword evidence="2" id="KW-0238">DNA-binding</keyword>
<dbReference type="InterPro" id="IPR050204">
    <property type="entry name" value="AraC_XylS_family_regulators"/>
</dbReference>
<accession>A0A8E2W8I7</accession>
<keyword evidence="4" id="KW-0804">Transcription</keyword>
<evidence type="ECO:0000259" key="6">
    <source>
        <dbReference type="PROSITE" id="PS01124"/>
    </source>
</evidence>
<dbReference type="Pfam" id="PF02311">
    <property type="entry name" value="AraC_binding"/>
    <property type="match status" value="1"/>
</dbReference>
<dbReference type="AlphaFoldDB" id="A0A8E2W8I7"/>
<feature type="compositionally biased region" description="Basic and acidic residues" evidence="5">
    <location>
        <begin position="8"/>
        <end position="18"/>
    </location>
</feature>
<reference evidence="7 8" key="1">
    <citation type="submission" date="2018-05" db="EMBL/GenBank/DDBJ databases">
        <title>Genomic Encyclopedia of Type Strains, Phase IV (KMG-IV): sequencing the most valuable type-strain genomes for metagenomic binning, comparative biology and taxonomic classification.</title>
        <authorList>
            <person name="Goeker M."/>
        </authorList>
    </citation>
    <scope>NUCLEOTIDE SEQUENCE [LARGE SCALE GENOMIC DNA]</scope>
    <source>
        <strain evidence="7 8">DSM 2626</strain>
    </source>
</reference>
<dbReference type="EMBL" id="QGGH01000021">
    <property type="protein sequence ID" value="PWJ86873.1"/>
    <property type="molecule type" value="Genomic_DNA"/>
</dbReference>
<feature type="region of interest" description="Disordered" evidence="5">
    <location>
        <begin position="1"/>
        <end position="27"/>
    </location>
</feature>
<protein>
    <submittedName>
        <fullName evidence="7">AraC family transcriptional regulator</fullName>
    </submittedName>
</protein>
<dbReference type="InterPro" id="IPR003313">
    <property type="entry name" value="AraC-bd"/>
</dbReference>
<comment type="caution">
    <text evidence="7">The sequence shown here is derived from an EMBL/GenBank/DDBJ whole genome shotgun (WGS) entry which is preliminary data.</text>
</comment>
<gene>
    <name evidence="7" type="ORF">C8D77_12152</name>
</gene>
<dbReference type="PROSITE" id="PS00041">
    <property type="entry name" value="HTH_ARAC_FAMILY_1"/>
    <property type="match status" value="1"/>
</dbReference>
<feature type="domain" description="HTH araC/xylS-type" evidence="6">
    <location>
        <begin position="193"/>
        <end position="290"/>
    </location>
</feature>
<dbReference type="PANTHER" id="PTHR46796">
    <property type="entry name" value="HTH-TYPE TRANSCRIPTIONAL ACTIVATOR RHAS-RELATED"/>
    <property type="match status" value="1"/>
</dbReference>
<dbReference type="GO" id="GO:0003700">
    <property type="term" value="F:DNA-binding transcription factor activity"/>
    <property type="evidence" value="ECO:0007669"/>
    <property type="project" value="InterPro"/>
</dbReference>
<organism evidence="7 8">
    <name type="scientific">Rhizobium loti</name>
    <name type="common">Mesorhizobium loti</name>
    <dbReference type="NCBI Taxonomy" id="381"/>
    <lineage>
        <taxon>Bacteria</taxon>
        <taxon>Pseudomonadati</taxon>
        <taxon>Pseudomonadota</taxon>
        <taxon>Alphaproteobacteria</taxon>
        <taxon>Hyphomicrobiales</taxon>
        <taxon>Phyllobacteriaceae</taxon>
        <taxon>Mesorhizobium</taxon>
    </lineage>
</organism>
<dbReference type="GO" id="GO:0043565">
    <property type="term" value="F:sequence-specific DNA binding"/>
    <property type="evidence" value="ECO:0007669"/>
    <property type="project" value="InterPro"/>
</dbReference>
<sequence>MADTAIKCNEKARSRSEPPGRPPRNRAVMKHSDVLGGLDYLAADYHRQNFSKHVHNEYLIGLIERGVHDVWCRGEVWHAGSGTVATFAPGEPHFGGAGDDLGWSQKIFYVPECLIRQVLEEGQIGPGTIDFKSPFQENVAVAHGLTALWRLLEHEHSSALEIEEYLIRFLRYVFAEAGGSRVAERKLVPPRFRAVRDFIHAHSAEVLQLAALAALAGCSKATLIDGFKAHFGLPPTRYLIQVRIDQARRLLRRGQQVAEVAVAVGFADQSHLTRHFKAVLGVTPARYLSV</sequence>
<dbReference type="SMART" id="SM00342">
    <property type="entry name" value="HTH_ARAC"/>
    <property type="match status" value="1"/>
</dbReference>
<dbReference type="InterPro" id="IPR037923">
    <property type="entry name" value="HTH-like"/>
</dbReference>
<dbReference type="InterPro" id="IPR018060">
    <property type="entry name" value="HTH_AraC"/>
</dbReference>
<dbReference type="InterPro" id="IPR009057">
    <property type="entry name" value="Homeodomain-like_sf"/>
</dbReference>
<keyword evidence="3" id="KW-0010">Activator</keyword>
<dbReference type="PROSITE" id="PS01124">
    <property type="entry name" value="HTH_ARAC_FAMILY_2"/>
    <property type="match status" value="1"/>
</dbReference>
<evidence type="ECO:0000256" key="3">
    <source>
        <dbReference type="ARBA" id="ARBA00023159"/>
    </source>
</evidence>
<proteinExistence type="predicted"/>
<evidence type="ECO:0000256" key="4">
    <source>
        <dbReference type="ARBA" id="ARBA00023163"/>
    </source>
</evidence>
<dbReference type="GeneID" id="61056087"/>
<dbReference type="InterPro" id="IPR018062">
    <property type="entry name" value="HTH_AraC-typ_CS"/>
</dbReference>
<dbReference type="SUPFAM" id="SSF46689">
    <property type="entry name" value="Homeodomain-like"/>
    <property type="match status" value="2"/>
</dbReference>
<evidence type="ECO:0000313" key="7">
    <source>
        <dbReference type="EMBL" id="PWJ86873.1"/>
    </source>
</evidence>
<dbReference type="Proteomes" id="UP000245631">
    <property type="component" value="Unassembled WGS sequence"/>
</dbReference>
<evidence type="ECO:0000256" key="2">
    <source>
        <dbReference type="ARBA" id="ARBA00023125"/>
    </source>
</evidence>
<dbReference type="PANTHER" id="PTHR46796:SF2">
    <property type="entry name" value="TRANSCRIPTIONAL REGULATORY PROTEIN"/>
    <property type="match status" value="1"/>
</dbReference>
<evidence type="ECO:0000256" key="1">
    <source>
        <dbReference type="ARBA" id="ARBA00023015"/>
    </source>
</evidence>
<name>A0A8E2W8I7_RHILI</name>
<dbReference type="SUPFAM" id="SSF51215">
    <property type="entry name" value="Regulatory protein AraC"/>
    <property type="match status" value="1"/>
</dbReference>
<dbReference type="Pfam" id="PF12833">
    <property type="entry name" value="HTH_18"/>
    <property type="match status" value="1"/>
</dbReference>
<keyword evidence="1" id="KW-0805">Transcription regulation</keyword>